<dbReference type="InterPro" id="IPR017850">
    <property type="entry name" value="Alkaline_phosphatase_core_sf"/>
</dbReference>
<dbReference type="GO" id="GO:0004065">
    <property type="term" value="F:arylsulfatase activity"/>
    <property type="evidence" value="ECO:0007669"/>
    <property type="project" value="TreeGrafter"/>
</dbReference>
<evidence type="ECO:0000256" key="3">
    <source>
        <dbReference type="ARBA" id="ARBA00022801"/>
    </source>
</evidence>
<dbReference type="Proteomes" id="UP000006860">
    <property type="component" value="Chromosome"/>
</dbReference>
<dbReference type="InterPro" id="IPR000917">
    <property type="entry name" value="Sulfatase_N"/>
</dbReference>
<dbReference type="PANTHER" id="PTHR42693:SF53">
    <property type="entry name" value="ENDO-4-O-SULFATASE"/>
    <property type="match status" value="1"/>
</dbReference>
<keyword evidence="3" id="KW-0378">Hydrolase</keyword>
<dbReference type="EMBL" id="CP002546">
    <property type="protein sequence ID" value="ADY61393.1"/>
    <property type="molecule type" value="Genomic_DNA"/>
</dbReference>
<dbReference type="HOGENOM" id="CLU_006332_10_3_0"/>
<reference evidence="7" key="1">
    <citation type="submission" date="2011-02" db="EMBL/GenBank/DDBJ databases">
        <title>The complete genome of Planctomyces brasiliensis DSM 5305.</title>
        <authorList>
            <person name="Lucas S."/>
            <person name="Copeland A."/>
            <person name="Lapidus A."/>
            <person name="Bruce D."/>
            <person name="Goodwin L."/>
            <person name="Pitluck S."/>
            <person name="Kyrpides N."/>
            <person name="Mavromatis K."/>
            <person name="Pagani I."/>
            <person name="Ivanova N."/>
            <person name="Ovchinnikova G."/>
            <person name="Lu M."/>
            <person name="Detter J.C."/>
            <person name="Han C."/>
            <person name="Land M."/>
            <person name="Hauser L."/>
            <person name="Markowitz V."/>
            <person name="Cheng J.-F."/>
            <person name="Hugenholtz P."/>
            <person name="Woyke T."/>
            <person name="Wu D."/>
            <person name="Tindall B."/>
            <person name="Pomrenke H.G."/>
            <person name="Brambilla E."/>
            <person name="Klenk H.-P."/>
            <person name="Eisen J.A."/>
        </authorList>
    </citation>
    <scope>NUCLEOTIDE SEQUENCE [LARGE SCALE GENOMIC DNA]</scope>
    <source>
        <strain evidence="7">ATCC 49424 / DSM 5305 / JCM 21570 / NBRC 103401 / IFAM 1448</strain>
    </source>
</reference>
<feature type="domain" description="Sulfatase N-terminal" evidence="5">
    <location>
        <begin position="24"/>
        <end position="402"/>
    </location>
</feature>
<keyword evidence="7" id="KW-1185">Reference proteome</keyword>
<dbReference type="GO" id="GO:0046872">
    <property type="term" value="F:metal ion binding"/>
    <property type="evidence" value="ECO:0007669"/>
    <property type="project" value="UniProtKB-KW"/>
</dbReference>
<dbReference type="PROSITE" id="PS00149">
    <property type="entry name" value="SULFATASE_2"/>
    <property type="match status" value="1"/>
</dbReference>
<comment type="similarity">
    <text evidence="1">Belongs to the sulfatase family.</text>
</comment>
<dbReference type="InterPro" id="IPR024607">
    <property type="entry name" value="Sulfatase_CS"/>
</dbReference>
<evidence type="ECO:0000256" key="4">
    <source>
        <dbReference type="ARBA" id="ARBA00022837"/>
    </source>
</evidence>
<evidence type="ECO:0000313" key="7">
    <source>
        <dbReference type="Proteomes" id="UP000006860"/>
    </source>
</evidence>
<keyword evidence="2" id="KW-0479">Metal-binding</keyword>
<sequence>MLAAAVIPQLIYMQGLRADQPTRPNIVLIMADDMGLGDTSAYQDFTGNSDADQLATPQMERLARMGVRFTDAHTPSSRCTPTRYALLTGRDPWRTRLKHFVLYGSQGDPLIEADRPTLGTLFQQNGYRTGMVGKWHVGLRYRQSDGRPAAAWLDADMTQPLLDGPLDHGFDAAWFTSRSHGTSGPDGDPLGSKGGPGHIENRMMVTATGPRTFTTEGPDAYELNKLGSRHSDHAIEFLNAHAANGESATKPFFLYYPSNSNHGPYTPDESIAGRKVAGAGRMKDGSSASTRLDYVYENDVALGRLLDWLDNQDDPRWPGHALSENTVVIFTSDNGAERSNSTCTGPFRSNKSSCYEGGHRVPFLVSWPAGGVGKGDDSTPGLNSATLTSHSDLFATFSDLLNEELPNLTDGEKGAEDSYSVLPAWQGESQTRATPLFVNDHKEARQYGKVGDPAVLAMRIDNPVVDGEEVPGQWKVFFGANLLRRGQANPRELYNLADDPQEQNNLVKDRKWKKLLAYLAEVGTERRSSGGQRISDACNHPSITFTQTDLANAISDKPAFQLKQHGVSLTITAVSDRRNGSTWTATSAGLGLSGGESPRVDSGEAIIVTADQDILVESIHLFAGEGACGGFYQIGKAAPLSIYCSDADAENEGTKDQTGIMHDFGVLKAGTPLKLAAAPFLGVESPGSWTIRSLSVRPLN</sequence>
<gene>
    <name evidence="6" type="ordered locus">Plabr_3807</name>
</gene>
<evidence type="ECO:0000313" key="6">
    <source>
        <dbReference type="EMBL" id="ADY61393.1"/>
    </source>
</evidence>
<evidence type="ECO:0000256" key="2">
    <source>
        <dbReference type="ARBA" id="ARBA00022723"/>
    </source>
</evidence>
<dbReference type="eggNOG" id="COG3119">
    <property type="taxonomic scope" value="Bacteria"/>
</dbReference>
<proteinExistence type="inferred from homology"/>
<keyword evidence="4" id="KW-0106">Calcium</keyword>
<protein>
    <submittedName>
        <fullName evidence="6">Sulfatase</fullName>
    </submittedName>
</protein>
<dbReference type="KEGG" id="pbs:Plabr_3807"/>
<evidence type="ECO:0000259" key="5">
    <source>
        <dbReference type="Pfam" id="PF00884"/>
    </source>
</evidence>
<dbReference type="SUPFAM" id="SSF53649">
    <property type="entry name" value="Alkaline phosphatase-like"/>
    <property type="match status" value="1"/>
</dbReference>
<organism evidence="6 7">
    <name type="scientific">Rubinisphaera brasiliensis (strain ATCC 49424 / DSM 5305 / JCM 21570 / IAM 15109 / NBRC 103401 / IFAM 1448)</name>
    <name type="common">Planctomyces brasiliensis</name>
    <dbReference type="NCBI Taxonomy" id="756272"/>
    <lineage>
        <taxon>Bacteria</taxon>
        <taxon>Pseudomonadati</taxon>
        <taxon>Planctomycetota</taxon>
        <taxon>Planctomycetia</taxon>
        <taxon>Planctomycetales</taxon>
        <taxon>Planctomycetaceae</taxon>
        <taxon>Rubinisphaera</taxon>
    </lineage>
</organism>
<name>F0SSR5_RUBBR</name>
<dbReference type="Gene3D" id="3.30.1120.10">
    <property type="match status" value="1"/>
</dbReference>
<dbReference type="InterPro" id="IPR050738">
    <property type="entry name" value="Sulfatase"/>
</dbReference>
<dbReference type="STRING" id="756272.Plabr_3807"/>
<dbReference type="PANTHER" id="PTHR42693">
    <property type="entry name" value="ARYLSULFATASE FAMILY MEMBER"/>
    <property type="match status" value="1"/>
</dbReference>
<dbReference type="Pfam" id="PF00884">
    <property type="entry name" value="Sulfatase"/>
    <property type="match status" value="1"/>
</dbReference>
<dbReference type="Gene3D" id="3.40.720.10">
    <property type="entry name" value="Alkaline Phosphatase, subunit A"/>
    <property type="match status" value="1"/>
</dbReference>
<dbReference type="AlphaFoldDB" id="F0SSR5"/>
<dbReference type="CDD" id="cd16143">
    <property type="entry name" value="ARS_like"/>
    <property type="match status" value="1"/>
</dbReference>
<accession>F0SSR5</accession>
<evidence type="ECO:0000256" key="1">
    <source>
        <dbReference type="ARBA" id="ARBA00008779"/>
    </source>
</evidence>